<feature type="active site" description="Nucleophile" evidence="7">
    <location>
        <position position="129"/>
    </location>
</feature>
<dbReference type="GO" id="GO:0008113">
    <property type="term" value="F:peptide-methionine (S)-S-oxide reductase activity"/>
    <property type="evidence" value="ECO:0007669"/>
    <property type="project" value="UniProtKB-UniRule"/>
</dbReference>
<comment type="catalytic activity">
    <reaction evidence="5 7">
        <text>L-methionyl-[protein] + [thioredoxin]-disulfide + H2O = L-methionyl-(R)-S-oxide-[protein] + [thioredoxin]-dithiol</text>
        <dbReference type="Rhea" id="RHEA:24164"/>
        <dbReference type="Rhea" id="RHEA-COMP:10698"/>
        <dbReference type="Rhea" id="RHEA-COMP:10700"/>
        <dbReference type="Rhea" id="RHEA-COMP:12313"/>
        <dbReference type="Rhea" id="RHEA-COMP:12314"/>
        <dbReference type="ChEBI" id="CHEBI:15377"/>
        <dbReference type="ChEBI" id="CHEBI:16044"/>
        <dbReference type="ChEBI" id="CHEBI:29950"/>
        <dbReference type="ChEBI" id="CHEBI:45764"/>
        <dbReference type="ChEBI" id="CHEBI:50058"/>
        <dbReference type="EC" id="1.8.4.12"/>
    </reaction>
</comment>
<comment type="caution">
    <text evidence="7">Lacks conserved residue(s) required for the propagation of feature annotation.</text>
</comment>
<dbReference type="NCBIfam" id="NF004042">
    <property type="entry name" value="PRK05550.1"/>
    <property type="match status" value="1"/>
</dbReference>
<evidence type="ECO:0000256" key="3">
    <source>
        <dbReference type="ARBA" id="ARBA00024679"/>
    </source>
</evidence>
<name>A0A1G1L355_9BACT</name>
<dbReference type="NCBIfam" id="TIGR00401">
    <property type="entry name" value="msrA"/>
    <property type="match status" value="1"/>
</dbReference>
<evidence type="ECO:0000256" key="7">
    <source>
        <dbReference type="HAMAP-Rule" id="MF_01400"/>
    </source>
</evidence>
<gene>
    <name evidence="7" type="primary">msrB</name>
    <name evidence="8" type="synonym">msrA</name>
    <name evidence="10" type="ORF">A3G33_00605</name>
</gene>
<evidence type="ECO:0000256" key="6">
    <source>
        <dbReference type="ARBA" id="ARBA00048782"/>
    </source>
</evidence>
<comment type="function">
    <text evidence="3 8">Has an important function as a repair enzyme for proteins that have been inactivated by oxidation. Catalyzes the reversible oxidation-reduction of methionine sulfoxide in proteins to methionine.</text>
</comment>
<evidence type="ECO:0000256" key="8">
    <source>
        <dbReference type="HAMAP-Rule" id="MF_01401"/>
    </source>
</evidence>
<comment type="caution">
    <text evidence="10">The sequence shown here is derived from an EMBL/GenBank/DDBJ whole genome shotgun (WGS) entry which is preliminary data.</text>
</comment>
<organism evidence="10 11">
    <name type="scientific">Candidatus Danuiimicrobium aquiferis</name>
    <dbReference type="NCBI Taxonomy" id="1801832"/>
    <lineage>
        <taxon>Bacteria</taxon>
        <taxon>Pseudomonadati</taxon>
        <taxon>Candidatus Omnitrophota</taxon>
        <taxon>Candidatus Danuiimicrobium</taxon>
    </lineage>
</organism>
<evidence type="ECO:0000256" key="4">
    <source>
        <dbReference type="ARBA" id="ARBA00047806"/>
    </source>
</evidence>
<keyword evidence="2" id="KW-0511">Multifunctional enzyme</keyword>
<protein>
    <recommendedName>
        <fullName evidence="7 8">Multifunctional fusion protein</fullName>
    </recommendedName>
    <domain>
        <recommendedName>
            <fullName evidence="8">Peptide methionine sulfoxide reductase MsrA</fullName>
            <shortName evidence="8">Protein-methionine-S-oxide reductase</shortName>
            <ecNumber evidence="8">1.8.4.11</ecNumber>
        </recommendedName>
        <alternativeName>
            <fullName evidence="8">Peptide-methionine (S)-S-oxide reductase</fullName>
            <shortName evidence="8">Peptide Met(O) reductase</shortName>
        </alternativeName>
    </domain>
    <domain>
        <recommendedName>
            <fullName evidence="7">Peptide methionine sulfoxide reductase MsrB</fullName>
            <ecNumber evidence="7">1.8.4.12</ecNumber>
        </recommendedName>
        <alternativeName>
            <fullName evidence="7">Peptide-methionine (R)-S-oxide reductase</fullName>
        </alternativeName>
    </domain>
</protein>
<dbReference type="HAMAP" id="MF_01401">
    <property type="entry name" value="MsrA"/>
    <property type="match status" value="1"/>
</dbReference>
<comment type="catalytic activity">
    <reaction evidence="6 8">
        <text>[thioredoxin]-disulfide + L-methionine + H2O = L-methionine (S)-S-oxide + [thioredoxin]-dithiol</text>
        <dbReference type="Rhea" id="RHEA:19993"/>
        <dbReference type="Rhea" id="RHEA-COMP:10698"/>
        <dbReference type="Rhea" id="RHEA-COMP:10700"/>
        <dbReference type="ChEBI" id="CHEBI:15377"/>
        <dbReference type="ChEBI" id="CHEBI:29950"/>
        <dbReference type="ChEBI" id="CHEBI:50058"/>
        <dbReference type="ChEBI" id="CHEBI:57844"/>
        <dbReference type="ChEBI" id="CHEBI:58772"/>
        <dbReference type="EC" id="1.8.4.11"/>
    </reaction>
</comment>
<keyword evidence="1 7" id="KW-0560">Oxidoreductase</keyword>
<comment type="similarity">
    <text evidence="8">Belongs to the MsrA Met sulfoxide reductase family.</text>
</comment>
<dbReference type="InterPro" id="IPR036509">
    <property type="entry name" value="Met_Sox_Rdtase_MsrA_sf"/>
</dbReference>
<sequence>MTHDKQKSKLQCGLPLNEAELKKILTPEQYKIMRDNGTEAPFLNAYWNNKKPGIYVDLVSGKPLFSSVDKFDSGTGWPSFTKPIVPKNIVEKPDISQKMMRIEIRSKESNSHLGHVFSDGPKPTGMRYCINSAALQFIPEEDLEKEGYGEYLSLFGKKAKVAQTVFGPTKTQTAVFGAGCFWGVESAFREVSGVVNTTVGFMGGITKNPTYKEICTGTTGHAEVVQIEYDPGKISYEKLLEAFWQIHNPTTLNRQGPDVGEQYRSVIFYENSEQKKAAEQLKEKLNKAEEWKNKIVTAVEPKKEFYPAEEYHQRYCEKNHMKPMCHFPARN</sequence>
<evidence type="ECO:0000256" key="5">
    <source>
        <dbReference type="ARBA" id="ARBA00048488"/>
    </source>
</evidence>
<dbReference type="GO" id="GO:0033743">
    <property type="term" value="F:peptide-methionine (R)-S-oxide reductase activity"/>
    <property type="evidence" value="ECO:0007669"/>
    <property type="project" value="UniProtKB-UniRule"/>
</dbReference>
<dbReference type="HAMAP" id="MF_01400">
    <property type="entry name" value="MsrB"/>
    <property type="match status" value="1"/>
</dbReference>
<dbReference type="GO" id="GO:0033744">
    <property type="term" value="F:L-methionine:thioredoxin-disulfide S-oxidoreductase activity"/>
    <property type="evidence" value="ECO:0007669"/>
    <property type="project" value="RHEA"/>
</dbReference>
<dbReference type="PROSITE" id="PS51790">
    <property type="entry name" value="MSRB"/>
    <property type="match status" value="1"/>
</dbReference>
<dbReference type="PANTHER" id="PTHR43774:SF1">
    <property type="entry name" value="PEPTIDE METHIONINE SULFOXIDE REDUCTASE MSRA 2"/>
    <property type="match status" value="1"/>
</dbReference>
<dbReference type="Gene3D" id="3.30.1060.10">
    <property type="entry name" value="Peptide methionine sulphoxide reductase MsrA"/>
    <property type="match status" value="1"/>
</dbReference>
<evidence type="ECO:0000256" key="2">
    <source>
        <dbReference type="ARBA" id="ARBA00023268"/>
    </source>
</evidence>
<dbReference type="SUPFAM" id="SSF51316">
    <property type="entry name" value="Mss4-like"/>
    <property type="match status" value="1"/>
</dbReference>
<dbReference type="InterPro" id="IPR011057">
    <property type="entry name" value="Mss4-like_sf"/>
</dbReference>
<proteinExistence type="inferred from homology"/>
<dbReference type="InterPro" id="IPR002579">
    <property type="entry name" value="Met_Sox_Rdtase_MsrB_dom"/>
</dbReference>
<dbReference type="Gene3D" id="2.170.150.20">
    <property type="entry name" value="Peptide methionine sulfoxide reductase"/>
    <property type="match status" value="1"/>
</dbReference>
<comment type="similarity">
    <text evidence="7">Belongs to the MsrB Met sulfoxide reductase family.</text>
</comment>
<evidence type="ECO:0000313" key="11">
    <source>
        <dbReference type="Proteomes" id="UP000178187"/>
    </source>
</evidence>
<dbReference type="EMBL" id="MHFR01000010">
    <property type="protein sequence ID" value="OGW99309.1"/>
    <property type="molecule type" value="Genomic_DNA"/>
</dbReference>
<dbReference type="PANTHER" id="PTHR43774">
    <property type="entry name" value="PEPTIDE METHIONINE SULFOXIDE REDUCTASE"/>
    <property type="match status" value="1"/>
</dbReference>
<reference evidence="10 11" key="1">
    <citation type="journal article" date="2016" name="Nat. Commun.">
        <title>Thousands of microbial genomes shed light on interconnected biogeochemical processes in an aquifer system.</title>
        <authorList>
            <person name="Anantharaman K."/>
            <person name="Brown C.T."/>
            <person name="Hug L.A."/>
            <person name="Sharon I."/>
            <person name="Castelle C.J."/>
            <person name="Probst A.J."/>
            <person name="Thomas B.C."/>
            <person name="Singh A."/>
            <person name="Wilkins M.J."/>
            <person name="Karaoz U."/>
            <person name="Brodie E.L."/>
            <person name="Williams K.H."/>
            <person name="Hubbard S.S."/>
            <person name="Banfield J.F."/>
        </authorList>
    </citation>
    <scope>NUCLEOTIDE SEQUENCE [LARGE SCALE GENOMIC DNA]</scope>
</reference>
<dbReference type="Proteomes" id="UP000178187">
    <property type="component" value="Unassembled WGS sequence"/>
</dbReference>
<dbReference type="Pfam" id="PF01625">
    <property type="entry name" value="PMSR"/>
    <property type="match status" value="1"/>
</dbReference>
<evidence type="ECO:0000256" key="1">
    <source>
        <dbReference type="ARBA" id="ARBA00023002"/>
    </source>
</evidence>
<accession>A0A1G1L355</accession>
<evidence type="ECO:0000313" key="10">
    <source>
        <dbReference type="EMBL" id="OGW99309.1"/>
    </source>
</evidence>
<dbReference type="AlphaFoldDB" id="A0A1G1L355"/>
<dbReference type="NCBIfam" id="TIGR00357">
    <property type="entry name" value="peptide-methionine (R)-S-oxide reductase MsrB"/>
    <property type="match status" value="1"/>
</dbReference>
<comment type="catalytic activity">
    <reaction evidence="4 8">
        <text>L-methionyl-[protein] + [thioredoxin]-disulfide + H2O = L-methionyl-(S)-S-oxide-[protein] + [thioredoxin]-dithiol</text>
        <dbReference type="Rhea" id="RHEA:14217"/>
        <dbReference type="Rhea" id="RHEA-COMP:10698"/>
        <dbReference type="Rhea" id="RHEA-COMP:10700"/>
        <dbReference type="Rhea" id="RHEA-COMP:12313"/>
        <dbReference type="Rhea" id="RHEA-COMP:12315"/>
        <dbReference type="ChEBI" id="CHEBI:15377"/>
        <dbReference type="ChEBI" id="CHEBI:16044"/>
        <dbReference type="ChEBI" id="CHEBI:29950"/>
        <dbReference type="ChEBI" id="CHEBI:44120"/>
        <dbReference type="ChEBI" id="CHEBI:50058"/>
        <dbReference type="EC" id="1.8.4.11"/>
    </reaction>
</comment>
<dbReference type="FunFam" id="2.170.150.20:FF:000003">
    <property type="entry name" value="Peptide methionine sulfoxide reductase MsrB"/>
    <property type="match status" value="1"/>
</dbReference>
<feature type="active site" evidence="8">
    <location>
        <position position="180"/>
    </location>
</feature>
<dbReference type="EC" id="1.8.4.12" evidence="7"/>
<dbReference type="SUPFAM" id="SSF55068">
    <property type="entry name" value="Peptide methionine sulfoxide reductase"/>
    <property type="match status" value="1"/>
</dbReference>
<dbReference type="Pfam" id="PF01641">
    <property type="entry name" value="SelR"/>
    <property type="match status" value="1"/>
</dbReference>
<dbReference type="EC" id="1.8.4.11" evidence="8"/>
<dbReference type="InterPro" id="IPR002569">
    <property type="entry name" value="Met_Sox_Rdtase_MsrA_dom"/>
</dbReference>
<evidence type="ECO:0000259" key="9">
    <source>
        <dbReference type="PROSITE" id="PS51790"/>
    </source>
</evidence>
<feature type="domain" description="MsrB" evidence="9">
    <location>
        <begin position="18"/>
        <end position="140"/>
    </location>
</feature>